<proteinExistence type="predicted"/>
<dbReference type="RefSeq" id="WP_108003564.1">
    <property type="nucleotide sequence ID" value="NZ_JBHEEX010000003.1"/>
</dbReference>
<feature type="domain" description="Ribbon-helix-helix protein CopG" evidence="1">
    <location>
        <begin position="9"/>
        <end position="47"/>
    </location>
</feature>
<dbReference type="Proteomes" id="UP000241247">
    <property type="component" value="Unassembled WGS sequence"/>
</dbReference>
<sequence length="86" mass="9318">MSKANMSESVTVRVPADLLSDIETIAEATERSRSYIIVRALRTYLLNEGADILAAIKGRAQIAAGEHEDMDDVIADMDRIIAGKVA</sequence>
<dbReference type="Pfam" id="PF01402">
    <property type="entry name" value="RHH_1"/>
    <property type="match status" value="1"/>
</dbReference>
<dbReference type="GO" id="GO:0006355">
    <property type="term" value="P:regulation of DNA-templated transcription"/>
    <property type="evidence" value="ECO:0007669"/>
    <property type="project" value="InterPro"/>
</dbReference>
<evidence type="ECO:0000313" key="3">
    <source>
        <dbReference type="Proteomes" id="UP000241247"/>
    </source>
</evidence>
<protein>
    <submittedName>
        <fullName evidence="2">Putative transcriptional regulator</fullName>
    </submittedName>
</protein>
<dbReference type="OrthoDB" id="8297311at2"/>
<dbReference type="CDD" id="cd22233">
    <property type="entry name" value="RHH_CopAso-like"/>
    <property type="match status" value="1"/>
</dbReference>
<evidence type="ECO:0000259" key="1">
    <source>
        <dbReference type="Pfam" id="PF01402"/>
    </source>
</evidence>
<keyword evidence="3" id="KW-1185">Reference proteome</keyword>
<comment type="caution">
    <text evidence="2">The sequence shown here is derived from an EMBL/GenBank/DDBJ whole genome shotgun (WGS) entry which is preliminary data.</text>
</comment>
<organism evidence="2 3">
    <name type="scientific">Mycoplana dimorpha</name>
    <dbReference type="NCBI Taxonomy" id="28320"/>
    <lineage>
        <taxon>Bacteria</taxon>
        <taxon>Pseudomonadati</taxon>
        <taxon>Pseudomonadota</taxon>
        <taxon>Alphaproteobacteria</taxon>
        <taxon>Hyphomicrobiales</taxon>
        <taxon>Rhizobiaceae</taxon>
        <taxon>Mycoplana</taxon>
    </lineage>
</organism>
<dbReference type="InterPro" id="IPR002145">
    <property type="entry name" value="CopG"/>
</dbReference>
<dbReference type="InterPro" id="IPR010985">
    <property type="entry name" value="Ribbon_hlx_hlx"/>
</dbReference>
<dbReference type="InterPro" id="IPR052991">
    <property type="entry name" value="Non-func_TypeII_TA_Antitoxin"/>
</dbReference>
<dbReference type="PANTHER" id="PTHR40688">
    <property type="match status" value="1"/>
</dbReference>
<accession>A0A2T5B612</accession>
<evidence type="ECO:0000313" key="2">
    <source>
        <dbReference type="EMBL" id="PTM94429.1"/>
    </source>
</evidence>
<dbReference type="InterPro" id="IPR013321">
    <property type="entry name" value="Arc_rbn_hlx_hlx"/>
</dbReference>
<dbReference type="SUPFAM" id="SSF47598">
    <property type="entry name" value="Ribbon-helix-helix"/>
    <property type="match status" value="1"/>
</dbReference>
<dbReference type="AlphaFoldDB" id="A0A2T5B612"/>
<gene>
    <name evidence="2" type="ORF">C7449_105331</name>
</gene>
<dbReference type="PANTHER" id="PTHR40688:SF2">
    <property type="entry name" value="RIBBON-HELIX-HELIX PROTEIN COPG DOMAIN-CONTAINING PROTEIN"/>
    <property type="match status" value="1"/>
</dbReference>
<dbReference type="Gene3D" id="1.10.1220.10">
    <property type="entry name" value="Met repressor-like"/>
    <property type="match status" value="1"/>
</dbReference>
<reference evidence="2 3" key="1">
    <citation type="submission" date="2018-04" db="EMBL/GenBank/DDBJ databases">
        <title>Genomic Encyclopedia of Type Strains, Phase IV (KMG-IV): sequencing the most valuable type-strain genomes for metagenomic binning, comparative biology and taxonomic classification.</title>
        <authorList>
            <person name="Goeker M."/>
        </authorList>
    </citation>
    <scope>NUCLEOTIDE SEQUENCE [LARGE SCALE GENOMIC DNA]</scope>
    <source>
        <strain evidence="2 3">DSM 7138</strain>
    </source>
</reference>
<name>A0A2T5B612_MYCDI</name>
<dbReference type="EMBL" id="PZZZ01000005">
    <property type="protein sequence ID" value="PTM94429.1"/>
    <property type="molecule type" value="Genomic_DNA"/>
</dbReference>